<dbReference type="InterPro" id="IPR001678">
    <property type="entry name" value="MeTrfase_RsmB-F_NOP2_dom"/>
</dbReference>
<feature type="binding site" evidence="5">
    <location>
        <position position="273"/>
    </location>
    <ligand>
        <name>S-adenosyl-L-methionine</name>
        <dbReference type="ChEBI" id="CHEBI:59789"/>
    </ligand>
</feature>
<feature type="domain" description="SAM-dependent MTase RsmB/NOP-type" evidence="7">
    <location>
        <begin position="158"/>
        <end position="413"/>
    </location>
</feature>
<feature type="compositionally biased region" description="Low complexity" evidence="6">
    <location>
        <begin position="72"/>
        <end position="82"/>
    </location>
</feature>
<dbReference type="GO" id="GO:0008168">
    <property type="term" value="F:methyltransferase activity"/>
    <property type="evidence" value="ECO:0007669"/>
    <property type="project" value="UniProtKB-KW"/>
</dbReference>
<evidence type="ECO:0000259" key="7">
    <source>
        <dbReference type="PROSITE" id="PS51686"/>
    </source>
</evidence>
<dbReference type="GO" id="GO:0032259">
    <property type="term" value="P:methylation"/>
    <property type="evidence" value="ECO:0007669"/>
    <property type="project" value="UniProtKB-KW"/>
</dbReference>
<dbReference type="InterPro" id="IPR054728">
    <property type="entry name" value="RsmB-like_ferredoxin"/>
</dbReference>
<dbReference type="RefSeq" id="WP_285674553.1">
    <property type="nucleotide sequence ID" value="NZ_BSYI01000057.1"/>
</dbReference>
<protein>
    <submittedName>
        <fullName evidence="8">RsmB/NOP family class I SAM-dependent RNA methyltransferase</fullName>
    </submittedName>
</protein>
<dbReference type="SUPFAM" id="SSF53335">
    <property type="entry name" value="S-adenosyl-L-methionine-dependent methyltransferases"/>
    <property type="match status" value="1"/>
</dbReference>
<dbReference type="InterPro" id="IPR023267">
    <property type="entry name" value="RCMT"/>
</dbReference>
<evidence type="ECO:0000256" key="6">
    <source>
        <dbReference type="SAM" id="MobiDB-lite"/>
    </source>
</evidence>
<keyword evidence="1 5" id="KW-0489">Methyltransferase</keyword>
<comment type="caution">
    <text evidence="5">Lacks conserved residue(s) required for the propagation of feature annotation.</text>
</comment>
<organism evidence="8 9">
    <name type="scientific">Paralimibaculum aggregatum</name>
    <dbReference type="NCBI Taxonomy" id="3036245"/>
    <lineage>
        <taxon>Bacteria</taxon>
        <taxon>Pseudomonadati</taxon>
        <taxon>Pseudomonadota</taxon>
        <taxon>Alphaproteobacteria</taxon>
        <taxon>Rhodobacterales</taxon>
        <taxon>Paracoccaceae</taxon>
        <taxon>Paralimibaculum</taxon>
    </lineage>
</organism>
<keyword evidence="9" id="KW-1185">Reference proteome</keyword>
<dbReference type="InterPro" id="IPR029063">
    <property type="entry name" value="SAM-dependent_MTases_sf"/>
</dbReference>
<dbReference type="Pfam" id="PF22458">
    <property type="entry name" value="RsmF-B_ferredox"/>
    <property type="match status" value="1"/>
</dbReference>
<dbReference type="PRINTS" id="PR02008">
    <property type="entry name" value="RCMTFAMILY"/>
</dbReference>
<dbReference type="Proteomes" id="UP001239909">
    <property type="component" value="Unassembled WGS sequence"/>
</dbReference>
<evidence type="ECO:0000256" key="3">
    <source>
        <dbReference type="ARBA" id="ARBA00022691"/>
    </source>
</evidence>
<gene>
    <name evidence="8" type="ORF">LNKW23_44830</name>
</gene>
<reference evidence="8 9" key="1">
    <citation type="submission" date="2023-04" db="EMBL/GenBank/DDBJ databases">
        <title>Marinoamorphus aggregata gen. nov., sp. Nov., isolate from tissue of brittle star Ophioplocus japonicus.</title>
        <authorList>
            <person name="Kawano K."/>
            <person name="Sawayama S."/>
            <person name="Nakagawa S."/>
        </authorList>
    </citation>
    <scope>NUCLEOTIDE SEQUENCE [LARGE SCALE GENOMIC DNA]</scope>
    <source>
        <strain evidence="8 9">NKW23</strain>
    </source>
</reference>
<dbReference type="CDD" id="cd02440">
    <property type="entry name" value="AdoMet_MTases"/>
    <property type="match status" value="1"/>
</dbReference>
<keyword evidence="3 5" id="KW-0949">S-adenosyl-L-methionine</keyword>
<evidence type="ECO:0000256" key="1">
    <source>
        <dbReference type="ARBA" id="ARBA00022603"/>
    </source>
</evidence>
<dbReference type="PANTHER" id="PTHR22807">
    <property type="entry name" value="NOP2 YEAST -RELATED NOL1/NOP2/FMU SUN DOMAIN-CONTAINING"/>
    <property type="match status" value="1"/>
</dbReference>
<comment type="similarity">
    <text evidence="5">Belongs to the class I-like SAM-binding methyltransferase superfamily. RsmB/NOP family.</text>
</comment>
<dbReference type="PROSITE" id="PS51686">
    <property type="entry name" value="SAM_MT_RSMB_NOP"/>
    <property type="match status" value="1"/>
</dbReference>
<feature type="active site" description="Nucleophile" evidence="5">
    <location>
        <position position="367"/>
    </location>
</feature>
<keyword evidence="4 5" id="KW-0694">RNA-binding</keyword>
<dbReference type="PANTHER" id="PTHR22807:SF53">
    <property type="entry name" value="RIBOSOMAL RNA SMALL SUBUNIT METHYLTRANSFERASE B-RELATED"/>
    <property type="match status" value="1"/>
</dbReference>
<dbReference type="Pfam" id="PF01189">
    <property type="entry name" value="Methyltr_RsmB-F"/>
    <property type="match status" value="1"/>
</dbReference>
<dbReference type="EMBL" id="BSYI01000057">
    <property type="protein sequence ID" value="GMG85265.1"/>
    <property type="molecule type" value="Genomic_DNA"/>
</dbReference>
<feature type="binding site" evidence="5">
    <location>
        <position position="314"/>
    </location>
    <ligand>
        <name>S-adenosyl-L-methionine</name>
        <dbReference type="ChEBI" id="CHEBI:59789"/>
    </ligand>
</feature>
<keyword evidence="2 5" id="KW-0808">Transferase</keyword>
<feature type="region of interest" description="Disordered" evidence="6">
    <location>
        <begin position="72"/>
        <end position="95"/>
    </location>
</feature>
<evidence type="ECO:0000256" key="5">
    <source>
        <dbReference type="PROSITE-ProRule" id="PRU01023"/>
    </source>
</evidence>
<name>A0ABQ6LT51_9RHOB</name>
<accession>A0ABQ6LT51</accession>
<dbReference type="InterPro" id="IPR049560">
    <property type="entry name" value="MeTrfase_RsmB-F_NOP2_cat"/>
</dbReference>
<evidence type="ECO:0000256" key="2">
    <source>
        <dbReference type="ARBA" id="ARBA00022679"/>
    </source>
</evidence>
<evidence type="ECO:0000313" key="8">
    <source>
        <dbReference type="EMBL" id="GMG85265.1"/>
    </source>
</evidence>
<evidence type="ECO:0000256" key="4">
    <source>
        <dbReference type="ARBA" id="ARBA00022884"/>
    </source>
</evidence>
<dbReference type="Gene3D" id="3.40.50.150">
    <property type="entry name" value="Vaccinia Virus protein VP39"/>
    <property type="match status" value="1"/>
</dbReference>
<sequence length="413" mass="42165">MTPGARVAAAIAVLDRWAAGTEGLDRVLAAWGRENRYAGSGDRRAVADLVYDAVRRLRSALWAGGRSDLARGAPAGLAAGPGTPDPSDRPGRPALIGSLRLDGEDPAALFTGAGHAPPPLAAGEAGGAPLDDAPQAVRLDLPDWLLAAELLGEVPEGALDRLRRRAPVFLRANRLKTDPEGAIAALAEDGILAVPGPLSPTCLAVTEGARRVARSGAFRDGLVEVQDAASQAVADLCAARPGERVLDLCAGAGGKSLALAAAMAGRGRLRAHDVSATRLAQLGPRALRAGASVEVVGSEALADFTGGCDLVLVDAPCSGSGAWARNPDAKWRLTRAALERLRAAQGALIARGAELLAPGGRLVYATCSMMPAENDRTVAAALAGLPGFTLESRRAWTPLDGGDGFFAAVLRAG</sequence>
<evidence type="ECO:0000313" key="9">
    <source>
        <dbReference type="Proteomes" id="UP001239909"/>
    </source>
</evidence>
<proteinExistence type="inferred from homology"/>
<comment type="caution">
    <text evidence="8">The sequence shown here is derived from an EMBL/GenBank/DDBJ whole genome shotgun (WGS) entry which is preliminary data.</text>
</comment>